<dbReference type="InterPro" id="IPR018616">
    <property type="entry name" value="GUCD1"/>
</dbReference>
<accession>B7QLQ0</accession>
<dbReference type="KEGG" id="isc:8043144"/>
<dbReference type="Pfam" id="PF09778">
    <property type="entry name" value="Guanylate_cyc_2"/>
    <property type="match status" value="1"/>
</dbReference>
<dbReference type="HOGENOM" id="CLU_064395_0_0_1"/>
<evidence type="ECO:0000313" key="2">
    <source>
        <dbReference type="EnsemblMetazoa" id="ISCW014111-PA"/>
    </source>
</evidence>
<dbReference type="EMBL" id="DS967150">
    <property type="protein sequence ID" value="EEC19772.1"/>
    <property type="molecule type" value="Genomic_DNA"/>
</dbReference>
<dbReference type="VEuPathDB" id="VectorBase:ISCI014111"/>
<dbReference type="InParanoid" id="B7QLQ0"/>
<dbReference type="FunCoup" id="B7QLQ0">
    <property type="interactions" value="75"/>
</dbReference>
<dbReference type="OMA" id="VQDIQKH"/>
<dbReference type="STRING" id="6945.B7QLQ0"/>
<dbReference type="Gene3D" id="3.90.70.10">
    <property type="entry name" value="Cysteine proteinases"/>
    <property type="match status" value="1"/>
</dbReference>
<dbReference type="OrthoDB" id="206796at2759"/>
<organism>
    <name type="scientific">Ixodes scapularis</name>
    <name type="common">Black-legged tick</name>
    <name type="synonym">Deer tick</name>
    <dbReference type="NCBI Taxonomy" id="6945"/>
    <lineage>
        <taxon>Eukaryota</taxon>
        <taxon>Metazoa</taxon>
        <taxon>Ecdysozoa</taxon>
        <taxon>Arthropoda</taxon>
        <taxon>Chelicerata</taxon>
        <taxon>Arachnida</taxon>
        <taxon>Acari</taxon>
        <taxon>Parasitiformes</taxon>
        <taxon>Ixodida</taxon>
        <taxon>Ixodoidea</taxon>
        <taxon>Ixodidae</taxon>
        <taxon>Ixodinae</taxon>
        <taxon>Ixodes</taxon>
    </lineage>
</organism>
<gene>
    <name evidence="2" type="primary">8043144</name>
    <name evidence="1" type="ORF">IscW_ISCW014111</name>
</gene>
<dbReference type="VEuPathDB" id="VectorBase:ISCW014111"/>
<dbReference type="AlphaFoldDB" id="B7QLQ0"/>
<evidence type="ECO:0000313" key="1">
    <source>
        <dbReference type="EMBL" id="EEC19772.1"/>
    </source>
</evidence>
<dbReference type="PANTHER" id="PTHR31400:SF1">
    <property type="entry name" value="PROTEIN GUCD1"/>
    <property type="match status" value="1"/>
</dbReference>
<dbReference type="Proteomes" id="UP000001555">
    <property type="component" value="Unassembled WGS sequence"/>
</dbReference>
<dbReference type="EnsemblMetazoa" id="ISCW014111-RA">
    <property type="protein sequence ID" value="ISCW014111-PA"/>
    <property type="gene ID" value="ISCW014111"/>
</dbReference>
<dbReference type="PaxDb" id="6945-B7QLQ0"/>
<evidence type="ECO:0008006" key="4">
    <source>
        <dbReference type="Google" id="ProtNLM"/>
    </source>
</evidence>
<protein>
    <recommendedName>
        <fullName evidence="4">Protein GUCD1</fullName>
    </recommendedName>
</protein>
<evidence type="ECO:0000313" key="3">
    <source>
        <dbReference type="Proteomes" id="UP000001555"/>
    </source>
</evidence>
<sequence>MESRRSSVIIPLRHVEQKLSWDCGVSCVAMLLATDRERRDFLANRDRISQEEGFGASTWTIDLCYLLRRYGIDHVYTTVTLGVNPKYKNELYYKLSLLRDHQRVEDRFREASSRGVIVERRSVTLLDILEHLSRGSPIIVLVDQGLLYCDACQASNRIVAKVSGMLGKCFPFQGHYVVLCGYRMSEKKLLYRNPSKSERLCSVPFDAFEKARKRFGTDEDVIFVRSSRAEQ</sequence>
<proteinExistence type="predicted"/>
<dbReference type="PANTHER" id="PTHR31400">
    <property type="entry name" value="GUANYLYL CYCLASE DOMAIN CONTAINING PROTEIN 1 GUCD1"/>
    <property type="match status" value="1"/>
</dbReference>
<dbReference type="EMBL" id="ABJB010640860">
    <property type="status" value="NOT_ANNOTATED_CDS"/>
    <property type="molecule type" value="Genomic_DNA"/>
</dbReference>
<dbReference type="VEuPathDB" id="VectorBase:ISCP_014425"/>
<reference evidence="1 3" key="1">
    <citation type="submission" date="2008-03" db="EMBL/GenBank/DDBJ databases">
        <title>Annotation of Ixodes scapularis.</title>
        <authorList>
            <consortium name="Ixodes scapularis Genome Project Consortium"/>
            <person name="Caler E."/>
            <person name="Hannick L.I."/>
            <person name="Bidwell S."/>
            <person name="Joardar V."/>
            <person name="Thiagarajan M."/>
            <person name="Amedeo P."/>
            <person name="Galinsky K.J."/>
            <person name="Schobel S."/>
            <person name="Inman J."/>
            <person name="Hostetler J."/>
            <person name="Miller J."/>
            <person name="Hammond M."/>
            <person name="Megy K."/>
            <person name="Lawson D."/>
            <person name="Kodira C."/>
            <person name="Sutton G."/>
            <person name="Meyer J."/>
            <person name="Hill C.A."/>
            <person name="Birren B."/>
            <person name="Nene V."/>
            <person name="Collins F."/>
            <person name="Alarcon-Chaidez F."/>
            <person name="Wikel S."/>
            <person name="Strausberg R."/>
        </authorList>
    </citation>
    <scope>NUCLEOTIDE SEQUENCE [LARGE SCALE GENOMIC DNA]</scope>
    <source>
        <strain evidence="3">Wikel</strain>
        <strain evidence="1">Wikel colony</strain>
    </source>
</reference>
<reference evidence="2" key="2">
    <citation type="submission" date="2020-05" db="UniProtKB">
        <authorList>
            <consortium name="EnsemblMetazoa"/>
        </authorList>
    </citation>
    <scope>IDENTIFICATION</scope>
    <source>
        <strain evidence="2">wikel</strain>
    </source>
</reference>
<name>B7QLQ0_IXOSC</name>
<keyword evidence="3" id="KW-1185">Reference proteome</keyword>